<feature type="domain" description="Cytochrome c" evidence="5">
    <location>
        <begin position="23"/>
        <end position="114"/>
    </location>
</feature>
<dbReference type="AlphaFoldDB" id="A0A0F7K217"/>
<dbReference type="InterPro" id="IPR009056">
    <property type="entry name" value="Cyt_c-like_dom"/>
</dbReference>
<dbReference type="PROSITE" id="PS51007">
    <property type="entry name" value="CYTC"/>
    <property type="match status" value="1"/>
</dbReference>
<evidence type="ECO:0000313" key="6">
    <source>
        <dbReference type="EMBL" id="AKH21952.1"/>
    </source>
</evidence>
<dbReference type="NCBIfam" id="TIGR04485">
    <property type="entry name" value="thiosulf_SoxX"/>
    <property type="match status" value="1"/>
</dbReference>
<reference evidence="6 7" key="1">
    <citation type="journal article" date="2015" name="Genome Announc.">
        <title>Complete Genome Sequence of Sedimenticola thiotaurini Strain SIP-G1, a Polyphosphate- and Polyhydroxyalkanoate-Accumulating Sulfur-Oxidizing Gammaproteobacterium Isolated from Salt Marsh Sediments.</title>
        <authorList>
            <person name="Flood B.E."/>
            <person name="Jones D.S."/>
            <person name="Bailey J.V."/>
        </authorList>
    </citation>
    <scope>NUCLEOTIDE SEQUENCE [LARGE SCALE GENOMIC DNA]</scope>
    <source>
        <strain evidence="6 7">SIP-G1</strain>
    </source>
</reference>
<dbReference type="Gene3D" id="1.10.760.10">
    <property type="entry name" value="Cytochrome c-like domain"/>
    <property type="match status" value="1"/>
</dbReference>
<dbReference type="InterPro" id="IPR030999">
    <property type="entry name" value="Thiosulf_SoxX"/>
</dbReference>
<evidence type="ECO:0000256" key="1">
    <source>
        <dbReference type="ARBA" id="ARBA00022617"/>
    </source>
</evidence>
<evidence type="ECO:0000256" key="3">
    <source>
        <dbReference type="ARBA" id="ARBA00023004"/>
    </source>
</evidence>
<keyword evidence="2 4" id="KW-0479">Metal-binding</keyword>
<keyword evidence="3 4" id="KW-0408">Iron</keyword>
<organism evidence="6 7">
    <name type="scientific">Sedimenticola thiotaurini</name>
    <dbReference type="NCBI Taxonomy" id="1543721"/>
    <lineage>
        <taxon>Bacteria</taxon>
        <taxon>Pseudomonadati</taxon>
        <taxon>Pseudomonadota</taxon>
        <taxon>Gammaproteobacteria</taxon>
        <taxon>Chromatiales</taxon>
        <taxon>Sedimenticolaceae</taxon>
        <taxon>Sedimenticola</taxon>
    </lineage>
</organism>
<dbReference type="KEGG" id="seds:AAY24_00290"/>
<keyword evidence="7" id="KW-1185">Reference proteome</keyword>
<dbReference type="InterPro" id="IPR036909">
    <property type="entry name" value="Cyt_c-like_dom_sf"/>
</dbReference>
<dbReference type="SUPFAM" id="SSF46626">
    <property type="entry name" value="Cytochrome c"/>
    <property type="match status" value="1"/>
</dbReference>
<accession>A0A0F7K217</accession>
<protein>
    <recommendedName>
        <fullName evidence="5">Cytochrome c domain-containing protein</fullName>
    </recommendedName>
</protein>
<dbReference type="GO" id="GO:0009055">
    <property type="term" value="F:electron transfer activity"/>
    <property type="evidence" value="ECO:0007669"/>
    <property type="project" value="InterPro"/>
</dbReference>
<evidence type="ECO:0000259" key="5">
    <source>
        <dbReference type="PROSITE" id="PS51007"/>
    </source>
</evidence>
<dbReference type="GO" id="GO:0020037">
    <property type="term" value="F:heme binding"/>
    <property type="evidence" value="ECO:0007669"/>
    <property type="project" value="InterPro"/>
</dbReference>
<gene>
    <name evidence="6" type="ORF">AAY24_00290</name>
</gene>
<name>A0A0F7K217_9GAMM</name>
<evidence type="ECO:0000256" key="2">
    <source>
        <dbReference type="ARBA" id="ARBA00022723"/>
    </source>
</evidence>
<proteinExistence type="predicted"/>
<dbReference type="Proteomes" id="UP000034410">
    <property type="component" value="Chromosome"/>
</dbReference>
<sequence>MECGHLPPPPVETVEFNDTELNGDAARGEKIATNLRWGNCVACHKLPGHEAGSGTVGPSLVDYAERSLPYSYTFQRIWDPRVLSPDAHMPVFGPNRVLTKSEIIDVMTFLYAKK</sequence>
<evidence type="ECO:0000313" key="7">
    <source>
        <dbReference type="Proteomes" id="UP000034410"/>
    </source>
</evidence>
<dbReference type="EMBL" id="CP011412">
    <property type="protein sequence ID" value="AKH21952.1"/>
    <property type="molecule type" value="Genomic_DNA"/>
</dbReference>
<dbReference type="GO" id="GO:0046872">
    <property type="term" value="F:metal ion binding"/>
    <property type="evidence" value="ECO:0007669"/>
    <property type="project" value="UniProtKB-KW"/>
</dbReference>
<evidence type="ECO:0000256" key="4">
    <source>
        <dbReference type="PROSITE-ProRule" id="PRU00433"/>
    </source>
</evidence>
<keyword evidence="1 4" id="KW-0349">Heme</keyword>